<accession>B4GDD2</accession>
<dbReference type="AlphaFoldDB" id="B4GDD2"/>
<sequence>MQMKQFSRLLKLRSVYRQARSMARLPDPPCESVLCCSTPQRQFPYQLPYEKLMAVYRELETKCSVLREALHQTGNKWQTQRPGPKPPSPEKCRYHQWTTVECPPGKLRMKKIQPPGYRATLKESHHLFTIETKKTPKIVMAGTSILASICAGRLTKFFVNQSKSQSHLIRSKAQWTAQVLSPQPKAAERFDYLRPYAASHQIPASRRMAKAMNYDFTSTWTSFISGCQRSPMKKQPNDFSPTLPKGASGDKMLPVPATVPVLGEMAPKLQTLRMFELLEASRKGLSLFKAPPTPKLPLHLGKMSGGMAQMSPTLLMGRQYAMGRGLGSCVNNQSL</sequence>
<dbReference type="Proteomes" id="UP000008744">
    <property type="component" value="Unassembled WGS sequence"/>
</dbReference>
<dbReference type="OMA" id="QWTTVEC"/>
<dbReference type="EMBL" id="CH479181">
    <property type="protein sequence ID" value="EDW31608.1"/>
    <property type="molecule type" value="Genomic_DNA"/>
</dbReference>
<proteinExistence type="predicted"/>
<feature type="region of interest" description="Disordered" evidence="1">
    <location>
        <begin position="231"/>
        <end position="250"/>
    </location>
</feature>
<name>B4GDD2_DROPE</name>
<evidence type="ECO:0000256" key="1">
    <source>
        <dbReference type="SAM" id="MobiDB-lite"/>
    </source>
</evidence>
<reference evidence="2 3" key="1">
    <citation type="journal article" date="2007" name="Nature">
        <title>Evolution of genes and genomes on the Drosophila phylogeny.</title>
        <authorList>
            <consortium name="Drosophila 12 Genomes Consortium"/>
            <person name="Clark A.G."/>
            <person name="Eisen M.B."/>
            <person name="Smith D.R."/>
            <person name="Bergman C.M."/>
            <person name="Oliver B."/>
            <person name="Markow T.A."/>
            <person name="Kaufman T.C."/>
            <person name="Kellis M."/>
            <person name="Gelbart W."/>
            <person name="Iyer V.N."/>
            <person name="Pollard D.A."/>
            <person name="Sackton T.B."/>
            <person name="Larracuente A.M."/>
            <person name="Singh N.D."/>
            <person name="Abad J.P."/>
            <person name="Abt D.N."/>
            <person name="Adryan B."/>
            <person name="Aguade M."/>
            <person name="Akashi H."/>
            <person name="Anderson W.W."/>
            <person name="Aquadro C.F."/>
            <person name="Ardell D.H."/>
            <person name="Arguello R."/>
            <person name="Artieri C.G."/>
            <person name="Barbash D.A."/>
            <person name="Barker D."/>
            <person name="Barsanti P."/>
            <person name="Batterham P."/>
            <person name="Batzoglou S."/>
            <person name="Begun D."/>
            <person name="Bhutkar A."/>
            <person name="Blanco E."/>
            <person name="Bosak S.A."/>
            <person name="Bradley R.K."/>
            <person name="Brand A.D."/>
            <person name="Brent M.R."/>
            <person name="Brooks A.N."/>
            <person name="Brown R.H."/>
            <person name="Butlin R.K."/>
            <person name="Caggese C."/>
            <person name="Calvi B.R."/>
            <person name="Bernardo de Carvalho A."/>
            <person name="Caspi A."/>
            <person name="Castrezana S."/>
            <person name="Celniker S.E."/>
            <person name="Chang J.L."/>
            <person name="Chapple C."/>
            <person name="Chatterji S."/>
            <person name="Chinwalla A."/>
            <person name="Civetta A."/>
            <person name="Clifton S.W."/>
            <person name="Comeron J.M."/>
            <person name="Costello J.C."/>
            <person name="Coyne J.A."/>
            <person name="Daub J."/>
            <person name="David R.G."/>
            <person name="Delcher A.L."/>
            <person name="Delehaunty K."/>
            <person name="Do C.B."/>
            <person name="Ebling H."/>
            <person name="Edwards K."/>
            <person name="Eickbush T."/>
            <person name="Evans J.D."/>
            <person name="Filipski A."/>
            <person name="Findeiss S."/>
            <person name="Freyhult E."/>
            <person name="Fulton L."/>
            <person name="Fulton R."/>
            <person name="Garcia A.C."/>
            <person name="Gardiner A."/>
            <person name="Garfield D.A."/>
            <person name="Garvin B.E."/>
            <person name="Gibson G."/>
            <person name="Gilbert D."/>
            <person name="Gnerre S."/>
            <person name="Godfrey J."/>
            <person name="Good R."/>
            <person name="Gotea V."/>
            <person name="Gravely B."/>
            <person name="Greenberg A.J."/>
            <person name="Griffiths-Jones S."/>
            <person name="Gross S."/>
            <person name="Guigo R."/>
            <person name="Gustafson E.A."/>
            <person name="Haerty W."/>
            <person name="Hahn M.W."/>
            <person name="Halligan D.L."/>
            <person name="Halpern A.L."/>
            <person name="Halter G.M."/>
            <person name="Han M.V."/>
            <person name="Heger A."/>
            <person name="Hillier L."/>
            <person name="Hinrichs A.S."/>
            <person name="Holmes I."/>
            <person name="Hoskins R.A."/>
            <person name="Hubisz M.J."/>
            <person name="Hultmark D."/>
            <person name="Huntley M.A."/>
            <person name="Jaffe D.B."/>
            <person name="Jagadeeshan S."/>
            <person name="Jeck W.R."/>
            <person name="Johnson J."/>
            <person name="Jones C.D."/>
            <person name="Jordan W.C."/>
            <person name="Karpen G.H."/>
            <person name="Kataoka E."/>
            <person name="Keightley P.D."/>
            <person name="Kheradpour P."/>
            <person name="Kirkness E.F."/>
            <person name="Koerich L.B."/>
            <person name="Kristiansen K."/>
            <person name="Kudrna D."/>
            <person name="Kulathinal R.J."/>
            <person name="Kumar S."/>
            <person name="Kwok R."/>
            <person name="Lander E."/>
            <person name="Langley C.H."/>
            <person name="Lapoint R."/>
            <person name="Lazzaro B.P."/>
            <person name="Lee S.J."/>
            <person name="Levesque L."/>
            <person name="Li R."/>
            <person name="Lin C.F."/>
            <person name="Lin M.F."/>
            <person name="Lindblad-Toh K."/>
            <person name="Llopart A."/>
            <person name="Long M."/>
            <person name="Low L."/>
            <person name="Lozovsky E."/>
            <person name="Lu J."/>
            <person name="Luo M."/>
            <person name="Machado C.A."/>
            <person name="Makalowski W."/>
            <person name="Marzo M."/>
            <person name="Matsuda M."/>
            <person name="Matzkin L."/>
            <person name="McAllister B."/>
            <person name="McBride C.S."/>
            <person name="McKernan B."/>
            <person name="McKernan K."/>
            <person name="Mendez-Lago M."/>
            <person name="Minx P."/>
            <person name="Mollenhauer M.U."/>
            <person name="Montooth K."/>
            <person name="Mount S.M."/>
            <person name="Mu X."/>
            <person name="Myers E."/>
            <person name="Negre B."/>
            <person name="Newfeld S."/>
            <person name="Nielsen R."/>
            <person name="Noor M.A."/>
            <person name="O'Grady P."/>
            <person name="Pachter L."/>
            <person name="Papaceit M."/>
            <person name="Parisi M.J."/>
            <person name="Parisi M."/>
            <person name="Parts L."/>
            <person name="Pedersen J.S."/>
            <person name="Pesole G."/>
            <person name="Phillippy A.M."/>
            <person name="Ponting C.P."/>
            <person name="Pop M."/>
            <person name="Porcelli D."/>
            <person name="Powell J.R."/>
            <person name="Prohaska S."/>
            <person name="Pruitt K."/>
            <person name="Puig M."/>
            <person name="Quesneville H."/>
            <person name="Ram K.R."/>
            <person name="Rand D."/>
            <person name="Rasmussen M.D."/>
            <person name="Reed L.K."/>
            <person name="Reenan R."/>
            <person name="Reily A."/>
            <person name="Remington K.A."/>
            <person name="Rieger T.T."/>
            <person name="Ritchie M.G."/>
            <person name="Robin C."/>
            <person name="Rogers Y.H."/>
            <person name="Rohde C."/>
            <person name="Rozas J."/>
            <person name="Rubenfield M.J."/>
            <person name="Ruiz A."/>
            <person name="Russo S."/>
            <person name="Salzberg S.L."/>
            <person name="Sanchez-Gracia A."/>
            <person name="Saranga D.J."/>
            <person name="Sato H."/>
            <person name="Schaeffer S.W."/>
            <person name="Schatz M.C."/>
            <person name="Schlenke T."/>
            <person name="Schwartz R."/>
            <person name="Segarra C."/>
            <person name="Singh R.S."/>
            <person name="Sirot L."/>
            <person name="Sirota M."/>
            <person name="Sisneros N.B."/>
            <person name="Smith C.D."/>
            <person name="Smith T.F."/>
            <person name="Spieth J."/>
            <person name="Stage D.E."/>
            <person name="Stark A."/>
            <person name="Stephan W."/>
            <person name="Strausberg R.L."/>
            <person name="Strempel S."/>
            <person name="Sturgill D."/>
            <person name="Sutton G."/>
            <person name="Sutton G.G."/>
            <person name="Tao W."/>
            <person name="Teichmann S."/>
            <person name="Tobari Y.N."/>
            <person name="Tomimura Y."/>
            <person name="Tsolas J.M."/>
            <person name="Valente V.L."/>
            <person name="Venter E."/>
            <person name="Venter J.C."/>
            <person name="Vicario S."/>
            <person name="Vieira F.G."/>
            <person name="Vilella A.J."/>
            <person name="Villasante A."/>
            <person name="Walenz B."/>
            <person name="Wang J."/>
            <person name="Wasserman M."/>
            <person name="Watts T."/>
            <person name="Wilson D."/>
            <person name="Wilson R.K."/>
            <person name="Wing R.A."/>
            <person name="Wolfner M.F."/>
            <person name="Wong A."/>
            <person name="Wong G.K."/>
            <person name="Wu C.I."/>
            <person name="Wu G."/>
            <person name="Yamamoto D."/>
            <person name="Yang H.P."/>
            <person name="Yang S.P."/>
            <person name="Yorke J.A."/>
            <person name="Yoshida K."/>
            <person name="Zdobnov E."/>
            <person name="Zhang P."/>
            <person name="Zhang Y."/>
            <person name="Zimin A.V."/>
            <person name="Baldwin J."/>
            <person name="Abdouelleil A."/>
            <person name="Abdulkadir J."/>
            <person name="Abebe A."/>
            <person name="Abera B."/>
            <person name="Abreu J."/>
            <person name="Acer S.C."/>
            <person name="Aftuck L."/>
            <person name="Alexander A."/>
            <person name="An P."/>
            <person name="Anderson E."/>
            <person name="Anderson S."/>
            <person name="Arachi H."/>
            <person name="Azer M."/>
            <person name="Bachantsang P."/>
            <person name="Barry A."/>
            <person name="Bayul T."/>
            <person name="Berlin A."/>
            <person name="Bessette D."/>
            <person name="Bloom T."/>
            <person name="Blye J."/>
            <person name="Boguslavskiy L."/>
            <person name="Bonnet C."/>
            <person name="Boukhgalter B."/>
            <person name="Bourzgui I."/>
            <person name="Brown A."/>
            <person name="Cahill P."/>
            <person name="Channer S."/>
            <person name="Cheshatsang Y."/>
            <person name="Chuda L."/>
            <person name="Citroen M."/>
            <person name="Collymore A."/>
            <person name="Cooke P."/>
            <person name="Costello M."/>
            <person name="D'Aco K."/>
            <person name="Daza R."/>
            <person name="De Haan G."/>
            <person name="DeGray S."/>
            <person name="DeMaso C."/>
            <person name="Dhargay N."/>
            <person name="Dooley K."/>
            <person name="Dooley E."/>
            <person name="Doricent M."/>
            <person name="Dorje P."/>
            <person name="Dorjee K."/>
            <person name="Dupes A."/>
            <person name="Elong R."/>
            <person name="Falk J."/>
            <person name="Farina A."/>
            <person name="Faro S."/>
            <person name="Ferguson D."/>
            <person name="Fisher S."/>
            <person name="Foley C.D."/>
            <person name="Franke A."/>
            <person name="Friedrich D."/>
            <person name="Gadbois L."/>
            <person name="Gearin G."/>
            <person name="Gearin C.R."/>
            <person name="Giannoukos G."/>
            <person name="Goode T."/>
            <person name="Graham J."/>
            <person name="Grandbois E."/>
            <person name="Grewal S."/>
            <person name="Gyaltsen K."/>
            <person name="Hafez N."/>
            <person name="Hagos B."/>
            <person name="Hall J."/>
            <person name="Henson C."/>
            <person name="Hollinger A."/>
            <person name="Honan T."/>
            <person name="Huard M.D."/>
            <person name="Hughes L."/>
            <person name="Hurhula B."/>
            <person name="Husby M.E."/>
            <person name="Kamat A."/>
            <person name="Kanga B."/>
            <person name="Kashin S."/>
            <person name="Khazanovich D."/>
            <person name="Kisner P."/>
            <person name="Lance K."/>
            <person name="Lara M."/>
            <person name="Lee W."/>
            <person name="Lennon N."/>
            <person name="Letendre F."/>
            <person name="LeVine R."/>
            <person name="Lipovsky A."/>
            <person name="Liu X."/>
            <person name="Liu J."/>
            <person name="Liu S."/>
            <person name="Lokyitsang T."/>
            <person name="Lokyitsang Y."/>
            <person name="Lubonja R."/>
            <person name="Lui A."/>
            <person name="MacDonald P."/>
            <person name="Magnisalis V."/>
            <person name="Maru K."/>
            <person name="Matthews C."/>
            <person name="McCusker W."/>
            <person name="McDonough S."/>
            <person name="Mehta T."/>
            <person name="Meldrim J."/>
            <person name="Meneus L."/>
            <person name="Mihai O."/>
            <person name="Mihalev A."/>
            <person name="Mihova T."/>
            <person name="Mittelman R."/>
            <person name="Mlenga V."/>
            <person name="Montmayeur A."/>
            <person name="Mulrain L."/>
            <person name="Navidi A."/>
            <person name="Naylor J."/>
            <person name="Negash T."/>
            <person name="Nguyen T."/>
            <person name="Nguyen N."/>
            <person name="Nicol R."/>
            <person name="Norbu C."/>
            <person name="Norbu N."/>
            <person name="Novod N."/>
            <person name="O'Neill B."/>
            <person name="Osman S."/>
            <person name="Markiewicz E."/>
            <person name="Oyono O.L."/>
            <person name="Patti C."/>
            <person name="Phunkhang P."/>
            <person name="Pierre F."/>
            <person name="Priest M."/>
            <person name="Raghuraman S."/>
            <person name="Rege F."/>
            <person name="Reyes R."/>
            <person name="Rise C."/>
            <person name="Rogov P."/>
            <person name="Ross K."/>
            <person name="Ryan E."/>
            <person name="Settipalli S."/>
            <person name="Shea T."/>
            <person name="Sherpa N."/>
            <person name="Shi L."/>
            <person name="Shih D."/>
            <person name="Sparrow T."/>
            <person name="Spaulding J."/>
            <person name="Stalker J."/>
            <person name="Stange-Thomann N."/>
            <person name="Stavropoulos S."/>
            <person name="Stone C."/>
            <person name="Strader C."/>
            <person name="Tesfaye S."/>
            <person name="Thomson T."/>
            <person name="Thoulutsang Y."/>
            <person name="Thoulutsang D."/>
            <person name="Topham K."/>
            <person name="Topping I."/>
            <person name="Tsamla T."/>
            <person name="Vassiliev H."/>
            <person name="Vo A."/>
            <person name="Wangchuk T."/>
            <person name="Wangdi T."/>
            <person name="Weiand M."/>
            <person name="Wilkinson J."/>
            <person name="Wilson A."/>
            <person name="Yadav S."/>
            <person name="Young G."/>
            <person name="Yu Q."/>
            <person name="Zembek L."/>
            <person name="Zhong D."/>
            <person name="Zimmer A."/>
            <person name="Zwirko Z."/>
            <person name="Jaffe D.B."/>
            <person name="Alvarez P."/>
            <person name="Brockman W."/>
            <person name="Butler J."/>
            <person name="Chin C."/>
            <person name="Gnerre S."/>
            <person name="Grabherr M."/>
            <person name="Kleber M."/>
            <person name="Mauceli E."/>
            <person name="MacCallum I."/>
        </authorList>
    </citation>
    <scope>NUCLEOTIDE SEQUENCE [LARGE SCALE GENOMIC DNA]</scope>
    <source>
        <strain evidence="3">MSH-3 / Tucson 14011-0111.49</strain>
    </source>
</reference>
<organism evidence="3">
    <name type="scientific">Drosophila persimilis</name>
    <name type="common">Fruit fly</name>
    <dbReference type="NCBI Taxonomy" id="7234"/>
    <lineage>
        <taxon>Eukaryota</taxon>
        <taxon>Metazoa</taxon>
        <taxon>Ecdysozoa</taxon>
        <taxon>Arthropoda</taxon>
        <taxon>Hexapoda</taxon>
        <taxon>Insecta</taxon>
        <taxon>Pterygota</taxon>
        <taxon>Neoptera</taxon>
        <taxon>Endopterygota</taxon>
        <taxon>Diptera</taxon>
        <taxon>Brachycera</taxon>
        <taxon>Muscomorpha</taxon>
        <taxon>Ephydroidea</taxon>
        <taxon>Drosophilidae</taxon>
        <taxon>Drosophila</taxon>
        <taxon>Sophophora</taxon>
    </lineage>
</organism>
<keyword evidence="3" id="KW-1185">Reference proteome</keyword>
<gene>
    <name evidence="2" type="primary">Dper\GL10870</name>
    <name evidence="2" type="ORF">Dper_GL10870</name>
</gene>
<dbReference type="HOGENOM" id="CLU_829686_0_0_1"/>
<protein>
    <submittedName>
        <fullName evidence="2">GL10870</fullName>
    </submittedName>
</protein>
<evidence type="ECO:0000313" key="3">
    <source>
        <dbReference type="Proteomes" id="UP000008744"/>
    </source>
</evidence>
<evidence type="ECO:0000313" key="2">
    <source>
        <dbReference type="EMBL" id="EDW31608.1"/>
    </source>
</evidence>